<feature type="compositionally biased region" description="Polar residues" evidence="2">
    <location>
        <begin position="47"/>
        <end position="60"/>
    </location>
</feature>
<dbReference type="Proteomes" id="UP001189429">
    <property type="component" value="Unassembled WGS sequence"/>
</dbReference>
<organism evidence="3 4">
    <name type="scientific">Prorocentrum cordatum</name>
    <dbReference type="NCBI Taxonomy" id="2364126"/>
    <lineage>
        <taxon>Eukaryota</taxon>
        <taxon>Sar</taxon>
        <taxon>Alveolata</taxon>
        <taxon>Dinophyceae</taxon>
        <taxon>Prorocentrales</taxon>
        <taxon>Prorocentraceae</taxon>
        <taxon>Prorocentrum</taxon>
    </lineage>
</organism>
<comment type="caution">
    <text evidence="3">The sequence shown here is derived from an EMBL/GenBank/DDBJ whole genome shotgun (WGS) entry which is preliminary data.</text>
</comment>
<evidence type="ECO:0000313" key="4">
    <source>
        <dbReference type="Proteomes" id="UP001189429"/>
    </source>
</evidence>
<keyword evidence="4" id="KW-1185">Reference proteome</keyword>
<gene>
    <name evidence="3" type="ORF">PCOR1329_LOCUS23671</name>
</gene>
<feature type="coiled-coil region" evidence="1">
    <location>
        <begin position="273"/>
        <end position="300"/>
    </location>
</feature>
<feature type="region of interest" description="Disordered" evidence="2">
    <location>
        <begin position="536"/>
        <end position="558"/>
    </location>
</feature>
<accession>A0ABN9RTT3</accession>
<feature type="non-terminal residue" evidence="3">
    <location>
        <position position="1"/>
    </location>
</feature>
<name>A0ABN9RTT3_9DINO</name>
<evidence type="ECO:0000313" key="3">
    <source>
        <dbReference type="EMBL" id="CAK0822728.1"/>
    </source>
</evidence>
<feature type="compositionally biased region" description="Basic and acidic residues" evidence="2">
    <location>
        <begin position="549"/>
        <end position="558"/>
    </location>
</feature>
<keyword evidence="1" id="KW-0175">Coiled coil</keyword>
<dbReference type="EMBL" id="CAUYUJ010008048">
    <property type="protein sequence ID" value="CAK0822728.1"/>
    <property type="molecule type" value="Genomic_DNA"/>
</dbReference>
<proteinExistence type="predicted"/>
<feature type="region of interest" description="Disordered" evidence="2">
    <location>
        <begin position="35"/>
        <end position="72"/>
    </location>
</feature>
<evidence type="ECO:0000256" key="1">
    <source>
        <dbReference type="SAM" id="Coils"/>
    </source>
</evidence>
<sequence>KQCRIHTKTVGAMMSGLKDDKSETGIKALKEFKNLQANAPDTPPSPWSESVLSFESTHPSKVQGKPRGHSSADVQRILDKHVAKTSMAKGSRLVMMHKAQWIKLRVKKQCYPMEEAEMTWKSVEGKCPESARDKMGPVDSPLRLPMPSEDYIDAAAIIEQVKELELASKSKKIGAETDIAAAQAGVIKNHVGFGNDMFDSVGGQAILASAGSGLLGVGASGQTAFHSASGTSAASSAFASVIENKKMQHQESDRTPPSAQKIFDKDIQQVKMHDRVASQISSIQGKLEKLEEAKAKAIAMTKTEGGEDRSRPGHHFVPGLDRNLQLLNDRFSLMPLMQIKFPEDLAPSSSIALSNGIEESEELKLASKIAGTISETKADQEKKPVEPEKVEEAKQTLNRSIANHIGNSFEGSLKGSMLHEIMKARGFDSETASLNHDLLFQDLLFHKHYLVAVANLEAFLTQRNAEGKALPVVPEDLDAVRPLIWFQVGQRRIHRIEDENAMKAWMNECDKKVGLFTKCIKFPQAAADAVSKHITTRDKKVQHSSQQAAKKEENERARKRKIAEAEQNAKRAKGDTGTAFLIQASHDVIKPVKTFDTAEKLAEAKDAGTLGTSEPYIVKSMPAVAALVDERSVKASLGVFRIQFPSSGQAVTDGRGYTPFHNERRDRLRELMLSAGPACVVDVKKDGVDNLVKTTCSQAAFYGKNPGYVGMGQSRQGLAGMMYQVAGTLEFTLIDFSSLGDYAQKADMIKQTDKDFHEHQLDVLHSIQSQEQLDLLAQSEARVYRGTLAPNQMLFIPLGSFFVERTVGTSGVYGYLVPFVENSAASYTAFEEMFRQIETCQPNSATTRFFRSALAAATPEPAKQADSSK</sequence>
<evidence type="ECO:0000256" key="2">
    <source>
        <dbReference type="SAM" id="MobiDB-lite"/>
    </source>
</evidence>
<reference evidence="3" key="1">
    <citation type="submission" date="2023-10" db="EMBL/GenBank/DDBJ databases">
        <authorList>
            <person name="Chen Y."/>
            <person name="Shah S."/>
            <person name="Dougan E. K."/>
            <person name="Thang M."/>
            <person name="Chan C."/>
        </authorList>
    </citation>
    <scope>NUCLEOTIDE SEQUENCE [LARGE SCALE GENOMIC DNA]</scope>
</reference>
<evidence type="ECO:0008006" key="5">
    <source>
        <dbReference type="Google" id="ProtNLM"/>
    </source>
</evidence>
<protein>
    <recommendedName>
        <fullName evidence="5">JmjC domain-containing protein</fullName>
    </recommendedName>
</protein>